<dbReference type="STRING" id="1235802.C823_03232"/>
<dbReference type="AlphaFoldDB" id="N2A5B9"/>
<keyword evidence="2" id="KW-1185">Reference proteome</keyword>
<gene>
    <name evidence="1" type="ORF">C823_03232</name>
</gene>
<dbReference type="HOGENOM" id="CLU_2716411_0_0_9"/>
<evidence type="ECO:0000313" key="1">
    <source>
        <dbReference type="EMBL" id="EMZ24547.1"/>
    </source>
</evidence>
<reference evidence="1 2" key="1">
    <citation type="journal article" date="2014" name="Genome Announc.">
        <title>Draft genome sequences of the altered schaedler flora, a defined bacterial community from gnotobiotic mice.</title>
        <authorList>
            <person name="Wannemuehler M.J."/>
            <person name="Overstreet A.M."/>
            <person name="Ward D.V."/>
            <person name="Phillips G.J."/>
        </authorList>
    </citation>
    <scope>NUCLEOTIDE SEQUENCE [LARGE SCALE GENOMIC DNA]</scope>
    <source>
        <strain evidence="1 2">ASF492</strain>
    </source>
</reference>
<comment type="caution">
    <text evidence="1">The sequence shown here is derived from an EMBL/GenBank/DDBJ whole genome shotgun (WGS) entry which is preliminary data.</text>
</comment>
<dbReference type="PATRIC" id="fig|1235802.3.peg.3419"/>
<dbReference type="Proteomes" id="UP000012589">
    <property type="component" value="Unassembled WGS sequence"/>
</dbReference>
<organism evidence="1 2">
    <name type="scientific">Eubacterium plexicaudatum ASF492</name>
    <dbReference type="NCBI Taxonomy" id="1235802"/>
    <lineage>
        <taxon>Bacteria</taxon>
        <taxon>Bacillati</taxon>
        <taxon>Bacillota</taxon>
        <taxon>Clostridia</taxon>
        <taxon>Eubacteriales</taxon>
        <taxon>Eubacteriaceae</taxon>
        <taxon>Eubacterium</taxon>
    </lineage>
</organism>
<proteinExistence type="predicted"/>
<dbReference type="OrthoDB" id="2085397at2"/>
<evidence type="ECO:0000313" key="2">
    <source>
        <dbReference type="Proteomes" id="UP000012589"/>
    </source>
</evidence>
<name>N2A5B9_9FIRM</name>
<accession>N2A5B9</accession>
<dbReference type="EMBL" id="AQFT01000096">
    <property type="protein sequence ID" value="EMZ24547.1"/>
    <property type="molecule type" value="Genomic_DNA"/>
</dbReference>
<protein>
    <submittedName>
        <fullName evidence="1">Uncharacterized protein</fullName>
    </submittedName>
</protein>
<sequence>MENKFCYLKGLVECDSGRIQDCNNKRTIFCPLEQERTEDKKQAFCFLKGLVACSAGHVQDCNIKRVERCPFD</sequence>